<dbReference type="GO" id="GO:0009425">
    <property type="term" value="C:bacterial-type flagellum basal body"/>
    <property type="evidence" value="ECO:0007669"/>
    <property type="project" value="UniProtKB-SubCell"/>
</dbReference>
<dbReference type="InterPro" id="IPR053927">
    <property type="entry name" value="FlgK_helical"/>
</dbReference>
<sequence length="445" mass="44270">MASDLISIARSGTRTARQALDIAANNIANASSQGYVRRSAQMNEVVATGGLSAVGNLSLSGVRLNAVIRNADAFRQSEVRRTGSDLSRANAELSGLSNIESALEKSGLYEAVVGFEAALNRLASDPVDRSLRAAALEAARGMATVFNLADAALTAAGGGTAFEAAADVDQVNLLTGELATINLKLSRSVGGSGDQAALLDRRDLLLGQLSEKIGIHAQVAPDQTVQVRVGDAGGPMLLTGSTASAMTMTSAADGTLSFAAGGAGFVPGAGSLAGHAQALDELADVKARLDALAMGVADAANDAQANGAALDGSAGLPMFGGTGAGDMALAIDDGAMIATAPAGSPAGSRDGSNLAALSAALSAGGAASGLDGLLFDVSAMVNGKTVTRDTLASIAGNAAIALQSQAGVDLDEEAVNLVRFQQAFQASGRVMQVAGDLFDTILGIR</sequence>
<dbReference type="Pfam" id="PF06429">
    <property type="entry name" value="Flg_bbr_C"/>
    <property type="match status" value="1"/>
</dbReference>
<dbReference type="OrthoDB" id="7181295at2"/>
<name>A0A1Z1FB12_9SPHN</name>
<keyword evidence="10" id="KW-0282">Flagellum</keyword>
<dbReference type="InterPro" id="IPR001444">
    <property type="entry name" value="Flag_bb_rod_N"/>
</dbReference>
<feature type="domain" description="Flagellar hook-associated protein FlgK helical" evidence="9">
    <location>
        <begin position="97"/>
        <end position="319"/>
    </location>
</feature>
<protein>
    <recommendedName>
        <fullName evidence="4">Flagellar hook-associated protein 1</fullName>
    </recommendedName>
</protein>
<dbReference type="AlphaFoldDB" id="A0A1Z1FB12"/>
<dbReference type="GO" id="GO:0005576">
    <property type="term" value="C:extracellular region"/>
    <property type="evidence" value="ECO:0007669"/>
    <property type="project" value="UniProtKB-SubCell"/>
</dbReference>
<comment type="subcellular location">
    <subcellularLocation>
        <location evidence="1">Bacterial flagellum basal body</location>
    </subcellularLocation>
    <subcellularLocation>
        <location evidence="2">Secreted</location>
    </subcellularLocation>
</comment>
<dbReference type="PANTHER" id="PTHR30033">
    <property type="entry name" value="FLAGELLAR HOOK-ASSOCIATED PROTEIN 1"/>
    <property type="match status" value="1"/>
</dbReference>
<evidence type="ECO:0000256" key="3">
    <source>
        <dbReference type="ARBA" id="ARBA00009677"/>
    </source>
</evidence>
<evidence type="ECO:0000313" key="10">
    <source>
        <dbReference type="EMBL" id="ARU15955.1"/>
    </source>
</evidence>
<dbReference type="PANTHER" id="PTHR30033:SF1">
    <property type="entry name" value="FLAGELLAR HOOK-ASSOCIATED PROTEIN 1"/>
    <property type="match status" value="1"/>
</dbReference>
<keyword evidence="10" id="KW-0969">Cilium</keyword>
<dbReference type="GO" id="GO:0005198">
    <property type="term" value="F:structural molecule activity"/>
    <property type="evidence" value="ECO:0007669"/>
    <property type="project" value="InterPro"/>
</dbReference>
<evidence type="ECO:0000256" key="5">
    <source>
        <dbReference type="ARBA" id="ARBA00022525"/>
    </source>
</evidence>
<feature type="domain" description="Flagellar basal body rod protein N-terminal" evidence="7">
    <location>
        <begin position="8"/>
        <end position="35"/>
    </location>
</feature>
<evidence type="ECO:0000256" key="6">
    <source>
        <dbReference type="ARBA" id="ARBA00023143"/>
    </source>
</evidence>
<gene>
    <name evidence="10" type="ORF">A9D14_06840</name>
</gene>
<keyword evidence="5" id="KW-0964">Secreted</keyword>
<feature type="domain" description="Flagellar basal-body/hook protein C-terminal" evidence="8">
    <location>
        <begin position="405"/>
        <end position="443"/>
    </location>
</feature>
<keyword evidence="6" id="KW-0975">Bacterial flagellum</keyword>
<dbReference type="RefSeq" id="WP_066844392.1">
    <property type="nucleotide sequence ID" value="NZ_CP019602.1"/>
</dbReference>
<reference evidence="10 11" key="1">
    <citation type="submission" date="2017-01" db="EMBL/GenBank/DDBJ databases">
        <title>Complete genome sequence of esterase-producing bacterium Croceicoccus marinus E4A9.</title>
        <authorList>
            <person name="Wu Y.-H."/>
            <person name="Cheng H."/>
            <person name="Xu L."/>
            <person name="Huo Y.-Y."/>
            <person name="Wang C.-S."/>
            <person name="Xu X.-W."/>
        </authorList>
    </citation>
    <scope>NUCLEOTIDE SEQUENCE [LARGE SCALE GENOMIC DNA]</scope>
    <source>
        <strain evidence="10 11">E4A9</strain>
    </source>
</reference>
<dbReference type="GO" id="GO:0009424">
    <property type="term" value="C:bacterial-type flagellum hook"/>
    <property type="evidence" value="ECO:0007669"/>
    <property type="project" value="InterPro"/>
</dbReference>
<dbReference type="InterPro" id="IPR010930">
    <property type="entry name" value="Flg_bb/hook_C_dom"/>
</dbReference>
<dbReference type="InterPro" id="IPR002371">
    <property type="entry name" value="FlgK"/>
</dbReference>
<evidence type="ECO:0000256" key="4">
    <source>
        <dbReference type="ARBA" id="ARBA00016244"/>
    </source>
</evidence>
<evidence type="ECO:0000256" key="1">
    <source>
        <dbReference type="ARBA" id="ARBA00004117"/>
    </source>
</evidence>
<organism evidence="10 11">
    <name type="scientific">Croceicoccus marinus</name>
    <dbReference type="NCBI Taxonomy" id="450378"/>
    <lineage>
        <taxon>Bacteria</taxon>
        <taxon>Pseudomonadati</taxon>
        <taxon>Pseudomonadota</taxon>
        <taxon>Alphaproteobacteria</taxon>
        <taxon>Sphingomonadales</taxon>
        <taxon>Erythrobacteraceae</taxon>
        <taxon>Croceicoccus</taxon>
    </lineage>
</organism>
<dbReference type="Proteomes" id="UP000195807">
    <property type="component" value="Chromosome"/>
</dbReference>
<keyword evidence="10" id="KW-0966">Cell projection</keyword>
<dbReference type="EMBL" id="CP019602">
    <property type="protein sequence ID" value="ARU15955.1"/>
    <property type="molecule type" value="Genomic_DNA"/>
</dbReference>
<comment type="similarity">
    <text evidence="3">Belongs to the flagella basal body rod proteins family.</text>
</comment>
<evidence type="ECO:0000256" key="2">
    <source>
        <dbReference type="ARBA" id="ARBA00004613"/>
    </source>
</evidence>
<dbReference type="Pfam" id="PF00460">
    <property type="entry name" value="Flg_bb_rod"/>
    <property type="match status" value="1"/>
</dbReference>
<evidence type="ECO:0000259" key="8">
    <source>
        <dbReference type="Pfam" id="PF06429"/>
    </source>
</evidence>
<evidence type="ECO:0000259" key="9">
    <source>
        <dbReference type="Pfam" id="PF22638"/>
    </source>
</evidence>
<dbReference type="GO" id="GO:0044780">
    <property type="term" value="P:bacterial-type flagellum assembly"/>
    <property type="evidence" value="ECO:0007669"/>
    <property type="project" value="InterPro"/>
</dbReference>
<accession>A0A1Z1FB12</accession>
<dbReference type="SUPFAM" id="SSF64518">
    <property type="entry name" value="Phase 1 flagellin"/>
    <property type="match status" value="1"/>
</dbReference>
<dbReference type="KEGG" id="cman:A9D14_06840"/>
<dbReference type="Pfam" id="PF22638">
    <property type="entry name" value="FlgK_D1"/>
    <property type="match status" value="1"/>
</dbReference>
<evidence type="ECO:0000259" key="7">
    <source>
        <dbReference type="Pfam" id="PF00460"/>
    </source>
</evidence>
<proteinExistence type="inferred from homology"/>
<keyword evidence="11" id="KW-1185">Reference proteome</keyword>
<dbReference type="STRING" id="450378.GCA_001661675_01368"/>
<dbReference type="NCBIfam" id="TIGR02492">
    <property type="entry name" value="flgK_ends"/>
    <property type="match status" value="1"/>
</dbReference>
<evidence type="ECO:0000313" key="11">
    <source>
        <dbReference type="Proteomes" id="UP000195807"/>
    </source>
</evidence>